<name>A0A137NVB1_CONC2</name>
<feature type="compositionally biased region" description="Polar residues" evidence="10">
    <location>
        <begin position="1448"/>
        <end position="1470"/>
    </location>
</feature>
<keyword evidence="14" id="KW-1185">Reference proteome</keyword>
<dbReference type="InterPro" id="IPR049730">
    <property type="entry name" value="SNF2/RAD54-like_C"/>
</dbReference>
<evidence type="ECO:0000313" key="13">
    <source>
        <dbReference type="EMBL" id="KXN66554.1"/>
    </source>
</evidence>
<dbReference type="SUPFAM" id="SSF101224">
    <property type="entry name" value="HAND domain of the nucleosome remodeling ATPase ISWI"/>
    <property type="match status" value="1"/>
</dbReference>
<dbReference type="SMART" id="SM00487">
    <property type="entry name" value="DEXDc"/>
    <property type="match status" value="1"/>
</dbReference>
<dbReference type="InterPro" id="IPR036306">
    <property type="entry name" value="ISWI_HAND-dom_sf"/>
</dbReference>
<dbReference type="InterPro" id="IPR027417">
    <property type="entry name" value="P-loop_NTPase"/>
</dbReference>
<dbReference type="InterPro" id="IPR001650">
    <property type="entry name" value="Helicase_C-like"/>
</dbReference>
<keyword evidence="3" id="KW-0547">Nucleotide-binding</keyword>
<dbReference type="GO" id="GO:0003677">
    <property type="term" value="F:DNA binding"/>
    <property type="evidence" value="ECO:0007669"/>
    <property type="project" value="UniProtKB-KW"/>
</dbReference>
<feature type="region of interest" description="Disordered" evidence="10">
    <location>
        <begin position="117"/>
        <end position="141"/>
    </location>
</feature>
<evidence type="ECO:0000256" key="1">
    <source>
        <dbReference type="ARBA" id="ARBA00004123"/>
    </source>
</evidence>
<evidence type="ECO:0000256" key="7">
    <source>
        <dbReference type="ARBA" id="ARBA00022853"/>
    </source>
</evidence>
<dbReference type="PROSITE" id="PS51192">
    <property type="entry name" value="HELICASE_ATP_BIND_1"/>
    <property type="match status" value="1"/>
</dbReference>
<evidence type="ECO:0000256" key="5">
    <source>
        <dbReference type="ARBA" id="ARBA00022806"/>
    </source>
</evidence>
<evidence type="ECO:0000313" key="14">
    <source>
        <dbReference type="Proteomes" id="UP000070444"/>
    </source>
</evidence>
<feature type="region of interest" description="Disordered" evidence="10">
    <location>
        <begin position="1"/>
        <end position="75"/>
    </location>
</feature>
<comment type="similarity">
    <text evidence="2">Belongs to the SNF2/RAD54 helicase family. SWR1 subfamily.</text>
</comment>
<comment type="subcellular location">
    <subcellularLocation>
        <location evidence="1">Nucleus</location>
    </subcellularLocation>
</comment>
<dbReference type="GO" id="GO:0004386">
    <property type="term" value="F:helicase activity"/>
    <property type="evidence" value="ECO:0007669"/>
    <property type="project" value="UniProtKB-KW"/>
</dbReference>
<dbReference type="Gene3D" id="3.40.50.300">
    <property type="entry name" value="P-loop containing nucleotide triphosphate hydrolases"/>
    <property type="match status" value="1"/>
</dbReference>
<evidence type="ECO:0000256" key="4">
    <source>
        <dbReference type="ARBA" id="ARBA00022801"/>
    </source>
</evidence>
<protein>
    <submittedName>
        <fullName evidence="13">Uncharacterized protein</fullName>
    </submittedName>
</protein>
<dbReference type="SMART" id="SM00490">
    <property type="entry name" value="HELICc"/>
    <property type="match status" value="1"/>
</dbReference>
<organism evidence="13 14">
    <name type="scientific">Conidiobolus coronatus (strain ATCC 28846 / CBS 209.66 / NRRL 28638)</name>
    <name type="common">Delacroixia coronata</name>
    <dbReference type="NCBI Taxonomy" id="796925"/>
    <lineage>
        <taxon>Eukaryota</taxon>
        <taxon>Fungi</taxon>
        <taxon>Fungi incertae sedis</taxon>
        <taxon>Zoopagomycota</taxon>
        <taxon>Entomophthoromycotina</taxon>
        <taxon>Entomophthoromycetes</taxon>
        <taxon>Entomophthorales</taxon>
        <taxon>Ancylistaceae</taxon>
        <taxon>Conidiobolus</taxon>
    </lineage>
</organism>
<evidence type="ECO:0000259" key="11">
    <source>
        <dbReference type="PROSITE" id="PS51192"/>
    </source>
</evidence>
<dbReference type="GO" id="GO:0031491">
    <property type="term" value="F:nucleosome binding"/>
    <property type="evidence" value="ECO:0007669"/>
    <property type="project" value="InterPro"/>
</dbReference>
<feature type="domain" description="Helicase C-terminal" evidence="12">
    <location>
        <begin position="472"/>
        <end position="623"/>
    </location>
</feature>
<feature type="region of interest" description="Disordered" evidence="10">
    <location>
        <begin position="1440"/>
        <end position="1491"/>
    </location>
</feature>
<keyword evidence="7" id="KW-0156">Chromatin regulator</keyword>
<dbReference type="FunFam" id="3.40.50.10810:FF:000005">
    <property type="entry name" value="Photoperiod-independent early flowering 1"/>
    <property type="match status" value="1"/>
</dbReference>
<dbReference type="SUPFAM" id="SSF52540">
    <property type="entry name" value="P-loop containing nucleoside triphosphate hydrolases"/>
    <property type="match status" value="2"/>
</dbReference>
<keyword evidence="8" id="KW-0238">DNA-binding</keyword>
<evidence type="ECO:0000256" key="10">
    <source>
        <dbReference type="SAM" id="MobiDB-lite"/>
    </source>
</evidence>
<gene>
    <name evidence="13" type="ORF">CONCODRAFT_20176</name>
</gene>
<dbReference type="Pfam" id="PF00176">
    <property type="entry name" value="SNF2-rel_dom"/>
    <property type="match status" value="1"/>
</dbReference>
<dbReference type="PANTHER" id="PTHR10799">
    <property type="entry name" value="SNF2/RAD54 HELICASE FAMILY"/>
    <property type="match status" value="1"/>
</dbReference>
<dbReference type="EMBL" id="KQ964711">
    <property type="protein sequence ID" value="KXN66554.1"/>
    <property type="molecule type" value="Genomic_DNA"/>
</dbReference>
<evidence type="ECO:0000256" key="2">
    <source>
        <dbReference type="ARBA" id="ARBA00009220"/>
    </source>
</evidence>
<dbReference type="GO" id="GO:0006338">
    <property type="term" value="P:chromatin remodeling"/>
    <property type="evidence" value="ECO:0007669"/>
    <property type="project" value="InterPro"/>
</dbReference>
<feature type="compositionally biased region" description="Polar residues" evidence="10">
    <location>
        <begin position="1482"/>
        <end position="1491"/>
    </location>
</feature>
<dbReference type="STRING" id="796925.A0A137NVB1"/>
<dbReference type="PROSITE" id="PS51194">
    <property type="entry name" value="HELICASE_CTER"/>
    <property type="match status" value="1"/>
</dbReference>
<dbReference type="GO" id="GO:0005634">
    <property type="term" value="C:nucleus"/>
    <property type="evidence" value="ECO:0007669"/>
    <property type="project" value="UniProtKB-SubCell"/>
</dbReference>
<dbReference type="OrthoDB" id="5857104at2759"/>
<evidence type="ECO:0000256" key="3">
    <source>
        <dbReference type="ARBA" id="ARBA00022741"/>
    </source>
</evidence>
<keyword evidence="9" id="KW-0539">Nucleus</keyword>
<reference evidence="13 14" key="1">
    <citation type="journal article" date="2015" name="Genome Biol. Evol.">
        <title>Phylogenomic analyses indicate that early fungi evolved digesting cell walls of algal ancestors of land plants.</title>
        <authorList>
            <person name="Chang Y."/>
            <person name="Wang S."/>
            <person name="Sekimoto S."/>
            <person name="Aerts A.L."/>
            <person name="Choi C."/>
            <person name="Clum A."/>
            <person name="LaButti K.M."/>
            <person name="Lindquist E.A."/>
            <person name="Yee Ngan C."/>
            <person name="Ohm R.A."/>
            <person name="Salamov A.A."/>
            <person name="Grigoriev I.V."/>
            <person name="Spatafora J.W."/>
            <person name="Berbee M.L."/>
        </authorList>
    </citation>
    <scope>NUCLEOTIDE SEQUENCE [LARGE SCALE GENOMIC DNA]</scope>
    <source>
        <strain evidence="13 14">NRRL 28638</strain>
    </source>
</reference>
<feature type="region of interest" description="Disordered" evidence="10">
    <location>
        <begin position="1035"/>
        <end position="1071"/>
    </location>
</feature>
<sequence>MMAGDKTKETPTKEKRVRFEEDLQTSDQQDKEQESNIVESEEHESRSTNDNENLESSENEFNPDANRKKKRKIVPYTKQQVKRQLKLLKYSEHYLYFLRPQDHPELQVELDKLDLKAKQSTTKSSSRHRDPNRNETLSSLDDELEGKVMHFESTPPFVDTQYSMRDYQIDGLNWLIRMYADGMNGILADEMGLGKTFQVISLLSYLNMYENIKGPHLIVCPKSVCRNWAEEFDKWVPGMFRVKVLEGEKEARKAFVKQLHENPDSYDVIISSPELAVIEYAFLRKRKYIYTILDEAHRIKNANAKFTLKLKEIDCDHSLLITGTPLQNNLDELWSLLNFISRDVFSDHEDFQYWLTNQSDENTAIEKLKMIISPFILRRIKMEVEKSLLPKKVRQIYTGLSAVQKKLYKDLLSNDIQLINDHKNAKNSASSLHNLLVQLRKCVNHPYIFRHIEPQPYIEGEHLVEVCGKLTVLDKLLKHWKANDDRVLIFSQMLGFLDIFEDYCIMRGYQYCRIDGSTEHELRVSQIKEYNAPNSEKFIFLLSTKAAGQGINLATANIVVIYDLDWNPQVDLQAMDRAHRIGQKKQVYVYQFITEDSIEEKVLEKATKKLKLDQMVIQKKLINTASTKVSASDMLTTVRHGAKEILEGEGKSSIRNDTIEEILAKSDARSQKFEQEMASVGYNELISLSEQSISLDEERNRHNVSIKNAGRVFLAPGSRQRHRKEVNYSEISKPKVAPIDYSKYDYRFYPQELQIFYEKENDYYLKCYPDLIPSHILPGTPERTKIMQSRPLTDEEEAKKQEYIKQGFNSWSKKDYQLVVKTVKDPFFYEFDSLFEKFKDSEGKLTKPKKEIHSYVTHLLKNCDKLQDYQNVRAIFKDWIDRVNSLNHNTVVLQKLEKEFYKPRFQNPFEFIQKFIKSSKFSSDQQLSLCLLAHKIGLKNRDLYSKLQNSLIDHQDFIGCWGICSLSTDSLKRHLTEFLTALNEQKELIERSITEKVQSASSSKPATPKIINAQAQIASSALKSAASDVQSITNVPKNATHAPSGTTDQNQNAVSAPHRPQISKSNPAHISAPASQLDIRNNAQVLGHSANRNPQPAQAPIQNINATSSNQAIGRHISNSSRQNSLPENYSGSSHVVHDQRLDIIQKLQYMQSLKRNLSNSNLNINMSNPLFAQRQVSQPQHPNLPQTTLYSPTITQGFSHAQSQQIPIIPHIFAPYNSVSNQPPPQVQAIPHHNTQYNPQAPFQAFNSYPLQQAHQTVQLMNQRDALGRLMYNSNASTHYTSAPIGRPHQFSQQVALSNPPTIYHRPIAPLVSSSVVSRPIYSPQAAHPQSIPHSQQASAYTQHTNARFTVPPQITGSHISSLSNQSITTVPQNILPSPETSEPLFHNGQYQARNIQQANSIPESGNPMLIQTSNLSNSINYQPSPISVPQGYSINLKSAARETPPASGSAQSRSNTPTQPDFIQSLSSPRHRSATPKSVADQSPNPNQH</sequence>
<dbReference type="Pfam" id="PF00271">
    <property type="entry name" value="Helicase_C"/>
    <property type="match status" value="1"/>
</dbReference>
<keyword evidence="5" id="KW-0347">Helicase</keyword>
<accession>A0A137NVB1</accession>
<dbReference type="GO" id="GO:0005524">
    <property type="term" value="F:ATP binding"/>
    <property type="evidence" value="ECO:0007669"/>
    <property type="project" value="UniProtKB-KW"/>
</dbReference>
<dbReference type="GO" id="GO:0016787">
    <property type="term" value="F:hydrolase activity"/>
    <property type="evidence" value="ECO:0007669"/>
    <property type="project" value="UniProtKB-KW"/>
</dbReference>
<dbReference type="Gene3D" id="3.40.50.10810">
    <property type="entry name" value="Tandem AAA-ATPase domain"/>
    <property type="match status" value="1"/>
</dbReference>
<keyword evidence="6" id="KW-0067">ATP-binding</keyword>
<feature type="compositionally biased region" description="Polar residues" evidence="10">
    <location>
        <begin position="1035"/>
        <end position="1054"/>
    </location>
</feature>
<evidence type="ECO:0000259" key="12">
    <source>
        <dbReference type="PROSITE" id="PS51194"/>
    </source>
</evidence>
<dbReference type="CDD" id="cd18793">
    <property type="entry name" value="SF2_C_SNF"/>
    <property type="match status" value="1"/>
</dbReference>
<evidence type="ECO:0000256" key="9">
    <source>
        <dbReference type="ARBA" id="ARBA00023242"/>
    </source>
</evidence>
<feature type="compositionally biased region" description="Basic and acidic residues" evidence="10">
    <location>
        <begin position="1"/>
        <end position="21"/>
    </location>
</feature>
<dbReference type="InterPro" id="IPR000330">
    <property type="entry name" value="SNF2_N"/>
</dbReference>
<proteinExistence type="inferred from homology"/>
<evidence type="ECO:0000256" key="6">
    <source>
        <dbReference type="ARBA" id="ARBA00022840"/>
    </source>
</evidence>
<dbReference type="InterPro" id="IPR014001">
    <property type="entry name" value="Helicase_ATP-bd"/>
</dbReference>
<evidence type="ECO:0000256" key="8">
    <source>
        <dbReference type="ARBA" id="ARBA00023125"/>
    </source>
</evidence>
<dbReference type="Proteomes" id="UP000070444">
    <property type="component" value="Unassembled WGS sequence"/>
</dbReference>
<feature type="domain" description="Helicase ATP-binding" evidence="11">
    <location>
        <begin position="176"/>
        <end position="343"/>
    </location>
</feature>
<keyword evidence="4" id="KW-0378">Hydrolase</keyword>
<dbReference type="InterPro" id="IPR038718">
    <property type="entry name" value="SNF2-like_sf"/>
</dbReference>